<dbReference type="InterPro" id="IPR018640">
    <property type="entry name" value="DUF2063"/>
</dbReference>
<keyword evidence="3" id="KW-1185">Reference proteome</keyword>
<dbReference type="RefSeq" id="WP_109253460.1">
    <property type="nucleotide sequence ID" value="NZ_QEXV01000005.1"/>
</dbReference>
<accession>A0A2U2BRU5</accession>
<dbReference type="Pfam" id="PF09836">
    <property type="entry name" value="DUF2063"/>
    <property type="match status" value="1"/>
</dbReference>
<dbReference type="InterPro" id="IPR044922">
    <property type="entry name" value="DUF2063_N_sf"/>
</dbReference>
<comment type="caution">
    <text evidence="2">The sequence shown here is derived from an EMBL/GenBank/DDBJ whole genome shotgun (WGS) entry which is preliminary data.</text>
</comment>
<proteinExistence type="predicted"/>
<reference evidence="3" key="1">
    <citation type="submission" date="2018-05" db="EMBL/GenBank/DDBJ databases">
        <authorList>
            <person name="Liu B.-T."/>
        </authorList>
    </citation>
    <scope>NUCLEOTIDE SEQUENCE [LARGE SCALE GENOMIC DNA]</scope>
    <source>
        <strain evidence="3">WD6-1</strain>
    </source>
</reference>
<evidence type="ECO:0000313" key="3">
    <source>
        <dbReference type="Proteomes" id="UP000245168"/>
    </source>
</evidence>
<gene>
    <name evidence="2" type="ORF">DDZ18_11065</name>
</gene>
<dbReference type="Proteomes" id="UP000245168">
    <property type="component" value="Unassembled WGS sequence"/>
</dbReference>
<name>A0A2U2BRU5_9PROT</name>
<dbReference type="OrthoDB" id="4146344at2"/>
<protein>
    <recommendedName>
        <fullName evidence="1">Putative DNA-binding domain-containing protein</fullName>
    </recommendedName>
</protein>
<dbReference type="EMBL" id="QEXV01000005">
    <property type="protein sequence ID" value="PWE16737.1"/>
    <property type="molecule type" value="Genomic_DNA"/>
</dbReference>
<evidence type="ECO:0000259" key="1">
    <source>
        <dbReference type="Pfam" id="PF09836"/>
    </source>
</evidence>
<dbReference type="Gene3D" id="1.10.150.690">
    <property type="entry name" value="DUF2063"/>
    <property type="match status" value="1"/>
</dbReference>
<feature type="domain" description="Putative DNA-binding" evidence="1">
    <location>
        <begin position="9"/>
        <end position="95"/>
    </location>
</feature>
<sequence>MTEIRDFADAFRAALGGDEAGLAAHLDEPDVAARIAVYRNNRATALSDVLAGAFPGVAAVVGTEYMTALARAYADARPPASPVLSEWGAEFPDFLAGFPPARSLPYLADIARLDRAWSAVHYAADPDPETAAALARLDEAALLATPFRLEASARRVALDWPVHDFWRELRDDRPVTKRKLAPAPAAALVWRGGNGVTSAALDDATAPLVAGFAETRPLGAALKACADPDAALQFFSTLLADRAIAPAETSPGDAP</sequence>
<evidence type="ECO:0000313" key="2">
    <source>
        <dbReference type="EMBL" id="PWE16737.1"/>
    </source>
</evidence>
<dbReference type="AlphaFoldDB" id="A0A2U2BRU5"/>
<organism evidence="2 3">
    <name type="scientific">Marinicauda salina</name>
    <dbReference type="NCBI Taxonomy" id="2135793"/>
    <lineage>
        <taxon>Bacteria</taxon>
        <taxon>Pseudomonadati</taxon>
        <taxon>Pseudomonadota</taxon>
        <taxon>Alphaproteobacteria</taxon>
        <taxon>Maricaulales</taxon>
        <taxon>Maricaulaceae</taxon>
        <taxon>Marinicauda</taxon>
    </lineage>
</organism>